<feature type="binding site" evidence="12">
    <location>
        <position position="103"/>
    </location>
    <ligand>
        <name>NADPH</name>
        <dbReference type="ChEBI" id="CHEBI:57783"/>
    </ligand>
</feature>
<evidence type="ECO:0000256" key="2">
    <source>
        <dbReference type="ARBA" id="ARBA00005062"/>
    </source>
</evidence>
<dbReference type="Gene3D" id="3.40.50.720">
    <property type="entry name" value="NAD(P)-binding Rossmann-like Domain"/>
    <property type="match status" value="1"/>
</dbReference>
<evidence type="ECO:0000313" key="17">
    <source>
        <dbReference type="EMBL" id="ETD23559.1"/>
    </source>
</evidence>
<feature type="binding site" evidence="12">
    <location>
        <position position="185"/>
    </location>
    <ligand>
        <name>L-homoserine</name>
        <dbReference type="ChEBI" id="CHEBI:57476"/>
    </ligand>
</feature>
<evidence type="ECO:0000256" key="3">
    <source>
        <dbReference type="ARBA" id="ARBA00006753"/>
    </source>
</evidence>
<evidence type="ECO:0000256" key="12">
    <source>
        <dbReference type="PIRSR" id="PIRSR000098-2"/>
    </source>
</evidence>
<evidence type="ECO:0000256" key="4">
    <source>
        <dbReference type="ARBA" id="ARBA00013213"/>
    </source>
</evidence>
<protein>
    <recommendedName>
        <fullName evidence="5 13">Homoserine dehydrogenase</fullName>
        <ecNumber evidence="4 13">1.1.1.3</ecNumber>
    </recommendedName>
</protein>
<dbReference type="Gene3D" id="3.30.70.260">
    <property type="match status" value="1"/>
</dbReference>
<keyword evidence="9 13" id="KW-0560">Oxidoreductase</keyword>
<evidence type="ECO:0000256" key="1">
    <source>
        <dbReference type="ARBA" id="ARBA00005056"/>
    </source>
</evidence>
<dbReference type="FunFam" id="3.30.360.10:FF:000005">
    <property type="entry name" value="Homoserine dehydrogenase"/>
    <property type="match status" value="1"/>
</dbReference>
<comment type="catalytic activity">
    <reaction evidence="13">
        <text>L-homoserine + NADP(+) = L-aspartate 4-semialdehyde + NADPH + H(+)</text>
        <dbReference type="Rhea" id="RHEA:15761"/>
        <dbReference type="ChEBI" id="CHEBI:15378"/>
        <dbReference type="ChEBI" id="CHEBI:57476"/>
        <dbReference type="ChEBI" id="CHEBI:57783"/>
        <dbReference type="ChEBI" id="CHEBI:58349"/>
        <dbReference type="ChEBI" id="CHEBI:537519"/>
        <dbReference type="EC" id="1.1.1.3"/>
    </reaction>
</comment>
<feature type="binding site" evidence="12">
    <location>
        <begin position="10"/>
        <end position="17"/>
    </location>
    <ligand>
        <name>NADP(+)</name>
        <dbReference type="ChEBI" id="CHEBI:58349"/>
    </ligand>
</feature>
<dbReference type="InterPro" id="IPR019811">
    <property type="entry name" value="HDH_CS"/>
</dbReference>
<evidence type="ECO:0000256" key="6">
    <source>
        <dbReference type="ARBA" id="ARBA00022605"/>
    </source>
</evidence>
<dbReference type="EMBL" id="AZJI01000005">
    <property type="protein sequence ID" value="ETD23559.1"/>
    <property type="molecule type" value="Genomic_DNA"/>
</dbReference>
<dbReference type="Pfam" id="PF03447">
    <property type="entry name" value="NAD_binding_3"/>
    <property type="match status" value="1"/>
</dbReference>
<evidence type="ECO:0000256" key="5">
    <source>
        <dbReference type="ARBA" id="ARBA00013376"/>
    </source>
</evidence>
<evidence type="ECO:0000256" key="11">
    <source>
        <dbReference type="PIRSR" id="PIRSR000098-1"/>
    </source>
</evidence>
<dbReference type="PROSITE" id="PS01042">
    <property type="entry name" value="HOMOSER_DHGENASE"/>
    <property type="match status" value="1"/>
</dbReference>
<feature type="domain" description="ACT" evidence="16">
    <location>
        <begin position="345"/>
        <end position="432"/>
    </location>
</feature>
<dbReference type="InterPro" id="IPR005106">
    <property type="entry name" value="Asp/hSer_DH_NAD-bd"/>
</dbReference>
<dbReference type="GO" id="GO:0009086">
    <property type="term" value="P:methionine biosynthetic process"/>
    <property type="evidence" value="ECO:0007669"/>
    <property type="project" value="UniProtKB-KW"/>
</dbReference>
<dbReference type="GO" id="GO:0050661">
    <property type="term" value="F:NADP binding"/>
    <property type="evidence" value="ECO:0007669"/>
    <property type="project" value="InterPro"/>
</dbReference>
<comment type="pathway">
    <text evidence="2 13">Amino-acid biosynthesis; L-methionine biosynthesis via de novo pathway; L-homoserine from L-aspartate: step 3/3.</text>
</comment>
<gene>
    <name evidence="17" type="ORF">HMPREF2086_01364</name>
</gene>
<dbReference type="GO" id="GO:0004412">
    <property type="term" value="F:homoserine dehydrogenase activity"/>
    <property type="evidence" value="ECO:0007669"/>
    <property type="project" value="UniProtKB-EC"/>
</dbReference>
<evidence type="ECO:0000256" key="9">
    <source>
        <dbReference type="ARBA" id="ARBA00023002"/>
    </source>
</evidence>
<dbReference type="SUPFAM" id="SSF55021">
    <property type="entry name" value="ACT-like"/>
    <property type="match status" value="1"/>
</dbReference>
<evidence type="ECO:0000256" key="15">
    <source>
        <dbReference type="SAM" id="MobiDB-lite"/>
    </source>
</evidence>
<dbReference type="RefSeq" id="WP_023928106.1">
    <property type="nucleotide sequence ID" value="NZ_KI669454.1"/>
</dbReference>
<dbReference type="Gene3D" id="3.30.360.10">
    <property type="entry name" value="Dihydrodipicolinate Reductase, domain 2"/>
    <property type="match status" value="1"/>
</dbReference>
<dbReference type="SUPFAM" id="SSF51735">
    <property type="entry name" value="NAD(P)-binding Rossmann-fold domains"/>
    <property type="match status" value="1"/>
</dbReference>
<dbReference type="PATRIC" id="fig|1357400.3.peg.1829"/>
<dbReference type="OrthoDB" id="9808167at2"/>
<dbReference type="Proteomes" id="UP000018731">
    <property type="component" value="Unassembled WGS sequence"/>
</dbReference>
<accession>V8C882</accession>
<evidence type="ECO:0000256" key="10">
    <source>
        <dbReference type="ARBA" id="ARBA00023167"/>
    </source>
</evidence>
<comment type="caution">
    <text evidence="17">The sequence shown here is derived from an EMBL/GenBank/DDBJ whole genome shotgun (WGS) entry which is preliminary data.</text>
</comment>
<comment type="similarity">
    <text evidence="3 14">Belongs to the homoserine dehydrogenase family.</text>
</comment>
<evidence type="ECO:0000256" key="7">
    <source>
        <dbReference type="ARBA" id="ARBA00022697"/>
    </source>
</evidence>
<keyword evidence="8 12" id="KW-0521">NADP</keyword>
<dbReference type="InterPro" id="IPR002912">
    <property type="entry name" value="ACT_dom"/>
</dbReference>
<dbReference type="InterPro" id="IPR016204">
    <property type="entry name" value="HDH"/>
</dbReference>
<dbReference type="InterPro" id="IPR001342">
    <property type="entry name" value="HDH_cat"/>
</dbReference>
<evidence type="ECO:0000256" key="14">
    <source>
        <dbReference type="RuleBase" id="RU004171"/>
    </source>
</evidence>
<dbReference type="UniPathway" id="UPA00050">
    <property type="reaction ID" value="UER00063"/>
</dbReference>
<keyword evidence="18" id="KW-1185">Reference proteome</keyword>
<dbReference type="CDD" id="cd04881">
    <property type="entry name" value="ACT_HSDH-Hom"/>
    <property type="match status" value="1"/>
</dbReference>
<dbReference type="SUPFAM" id="SSF55347">
    <property type="entry name" value="Glyceraldehyde-3-phosphate dehydrogenase-like, C-terminal domain"/>
    <property type="match status" value="1"/>
</dbReference>
<comment type="pathway">
    <text evidence="1 13">Amino-acid biosynthesis; L-threonine biosynthesis; L-threonine from L-aspartate: step 3/5.</text>
</comment>
<organism evidence="17 18">
    <name type="scientific">Helicobacter macacae MIT 99-5501</name>
    <dbReference type="NCBI Taxonomy" id="1357400"/>
    <lineage>
        <taxon>Bacteria</taxon>
        <taxon>Pseudomonadati</taxon>
        <taxon>Campylobacterota</taxon>
        <taxon>Epsilonproteobacteria</taxon>
        <taxon>Campylobacterales</taxon>
        <taxon>Helicobacteraceae</taxon>
        <taxon>Helicobacter</taxon>
    </lineage>
</organism>
<reference evidence="17 18" key="1">
    <citation type="journal article" date="2014" name="Genome Announc.">
        <title>Draft genome sequences of six enterohepatic helicobacter species isolated from humans and one from rhesus macaques.</title>
        <authorList>
            <person name="Shen Z."/>
            <person name="Sheh A."/>
            <person name="Young S.K."/>
            <person name="Abouelliel A."/>
            <person name="Ward D.V."/>
            <person name="Earl A.M."/>
            <person name="Fox J.G."/>
        </authorList>
    </citation>
    <scope>NUCLEOTIDE SEQUENCE [LARGE SCALE GENOMIC DNA]</scope>
    <source>
        <strain evidence="17 18">MIT 99-5501</strain>
    </source>
</reference>
<dbReference type="UniPathway" id="UPA00051">
    <property type="reaction ID" value="UER00465"/>
</dbReference>
<dbReference type="STRING" id="1357400.HMPREF2086_01364"/>
<dbReference type="PROSITE" id="PS51671">
    <property type="entry name" value="ACT"/>
    <property type="match status" value="1"/>
</dbReference>
<dbReference type="Pfam" id="PF00742">
    <property type="entry name" value="Homoserine_dh"/>
    <property type="match status" value="1"/>
</dbReference>
<feature type="region of interest" description="Disordered" evidence="15">
    <location>
        <begin position="376"/>
        <end position="395"/>
    </location>
</feature>
<dbReference type="AlphaFoldDB" id="V8C882"/>
<keyword evidence="6 13" id="KW-0028">Amino-acid biosynthesis</keyword>
<keyword evidence="10 13" id="KW-0486">Methionine biosynthesis</keyword>
<feature type="compositionally biased region" description="Polar residues" evidence="15">
    <location>
        <begin position="376"/>
        <end position="392"/>
    </location>
</feature>
<keyword evidence="7 13" id="KW-0791">Threonine biosynthesis</keyword>
<dbReference type="EC" id="1.1.1.3" evidence="4 13"/>
<dbReference type="InterPro" id="IPR036291">
    <property type="entry name" value="NAD(P)-bd_dom_sf"/>
</dbReference>
<feature type="active site" description="Proton donor" evidence="11">
    <location>
        <position position="200"/>
    </location>
</feature>
<evidence type="ECO:0000256" key="13">
    <source>
        <dbReference type="RuleBase" id="RU000579"/>
    </source>
</evidence>
<proteinExistence type="inferred from homology"/>
<dbReference type="InterPro" id="IPR045865">
    <property type="entry name" value="ACT-like_dom_sf"/>
</dbReference>
<dbReference type="NCBIfam" id="NF004976">
    <property type="entry name" value="PRK06349.1"/>
    <property type="match status" value="1"/>
</dbReference>
<dbReference type="PANTHER" id="PTHR43331">
    <property type="entry name" value="HOMOSERINE DEHYDROGENASE"/>
    <property type="match status" value="1"/>
</dbReference>
<dbReference type="HOGENOM" id="CLU_009116_1_0_7"/>
<sequence length="436" mass="46994">MQKQLKIGLIGVGVVGSAVAKILQQNKDIITARTGVEIVVKKGIVRDIKKHKNATIPLSQSVDEVLYDNEIDVIVELMGGVEKAYNIAKIALSQNKAFVTANKAMLAYHRYELEQMAKTPIGFEASVCGGIPIIKALKDGLSANHILAIRAILNGTSNYILSKMCNEGWDFSSALKKAQNLGYAEADPTLDINGTDAAHKLLILASLAYGIDSRPEEILIEGIETLSSEDIEFAREFGYTIKLLGIAKKRGDSIELRIHPAMIHSQMPLAKVDGVMNAISVVGDSVGESVYYGAGAGGEATASSVISDLIEIARGKMPQGGQMLGFHTSQPLSIIPKEQIQSSYYVRILAVDTYGVLEKIAAVLSRNHISISTFLQKPSQESKTPANSTSNDKNQKAKILLSTHTTTESAIQNALCELEALEVVLAKPIIIRIEEA</sequence>
<evidence type="ECO:0000256" key="8">
    <source>
        <dbReference type="ARBA" id="ARBA00022857"/>
    </source>
</evidence>
<evidence type="ECO:0000313" key="18">
    <source>
        <dbReference type="Proteomes" id="UP000018731"/>
    </source>
</evidence>
<dbReference type="PANTHER" id="PTHR43331:SF1">
    <property type="entry name" value="HOMOSERINE DEHYDROGENASE"/>
    <property type="match status" value="1"/>
</dbReference>
<dbReference type="PIRSF" id="PIRSF000098">
    <property type="entry name" value="Homoser_dehydrog"/>
    <property type="match status" value="1"/>
</dbReference>
<dbReference type="eggNOG" id="COG0460">
    <property type="taxonomic scope" value="Bacteria"/>
</dbReference>
<evidence type="ECO:0000259" key="16">
    <source>
        <dbReference type="PROSITE" id="PS51671"/>
    </source>
</evidence>
<dbReference type="GO" id="GO:0009088">
    <property type="term" value="P:threonine biosynthetic process"/>
    <property type="evidence" value="ECO:0007669"/>
    <property type="project" value="UniProtKB-UniPathway"/>
</dbReference>
<name>V8C882_9HELI</name>